<protein>
    <recommendedName>
        <fullName evidence="8">DNA 3'-5' helicase</fullName>
        <ecNumber evidence="8">5.6.2.4</ecNumber>
    </recommendedName>
</protein>
<dbReference type="Pfam" id="PF13361">
    <property type="entry name" value="UvrD_C"/>
    <property type="match status" value="1"/>
</dbReference>
<evidence type="ECO:0000256" key="5">
    <source>
        <dbReference type="ARBA" id="ARBA00022840"/>
    </source>
</evidence>
<dbReference type="Gene3D" id="3.40.50.300">
    <property type="entry name" value="P-loop containing nucleotide triphosphate hydrolases"/>
    <property type="match status" value="2"/>
</dbReference>
<dbReference type="GO" id="GO:0016887">
    <property type="term" value="F:ATP hydrolysis activity"/>
    <property type="evidence" value="ECO:0007669"/>
    <property type="project" value="RHEA"/>
</dbReference>
<feature type="binding site" evidence="10">
    <location>
        <begin position="26"/>
        <end position="33"/>
    </location>
    <ligand>
        <name>ATP</name>
        <dbReference type="ChEBI" id="CHEBI:30616"/>
    </ligand>
</feature>
<evidence type="ECO:0000259" key="11">
    <source>
        <dbReference type="PROSITE" id="PS51198"/>
    </source>
</evidence>
<keyword evidence="4 10" id="KW-0347">Helicase</keyword>
<proteinExistence type="inferred from homology"/>
<dbReference type="CDD" id="cd17932">
    <property type="entry name" value="DEXQc_UvrD"/>
    <property type="match status" value="1"/>
</dbReference>
<dbReference type="GO" id="GO:0043138">
    <property type="term" value="F:3'-5' DNA helicase activity"/>
    <property type="evidence" value="ECO:0007669"/>
    <property type="project" value="UniProtKB-EC"/>
</dbReference>
<feature type="domain" description="UvrD-like helicase ATP-binding" evidence="11">
    <location>
        <begin position="5"/>
        <end position="280"/>
    </location>
</feature>
<evidence type="ECO:0000256" key="10">
    <source>
        <dbReference type="PROSITE-ProRule" id="PRU00560"/>
    </source>
</evidence>
<dbReference type="Gene3D" id="1.10.10.160">
    <property type="match status" value="1"/>
</dbReference>
<dbReference type="InterPro" id="IPR013986">
    <property type="entry name" value="DExx_box_DNA_helicase_dom_sf"/>
</dbReference>
<keyword evidence="5 10" id="KW-0067">ATP-binding</keyword>
<keyword evidence="2 10" id="KW-0547">Nucleotide-binding</keyword>
<evidence type="ECO:0000256" key="7">
    <source>
        <dbReference type="ARBA" id="ARBA00034617"/>
    </source>
</evidence>
<organism evidence="13 14">
    <name type="scientific">Candidatus Similichlamydia laticola</name>
    <dbReference type="NCBI Taxonomy" id="2170265"/>
    <lineage>
        <taxon>Bacteria</taxon>
        <taxon>Pseudomonadati</taxon>
        <taxon>Chlamydiota</taxon>
        <taxon>Chlamydiia</taxon>
        <taxon>Parachlamydiales</taxon>
        <taxon>Candidatus Parilichlamydiaceae</taxon>
        <taxon>Candidatus Similichlamydia</taxon>
    </lineage>
</organism>
<dbReference type="EMBL" id="QQBG01000011">
    <property type="protein sequence ID" value="RDB31598.1"/>
    <property type="molecule type" value="Genomic_DNA"/>
</dbReference>
<evidence type="ECO:0000259" key="12">
    <source>
        <dbReference type="PROSITE" id="PS51217"/>
    </source>
</evidence>
<dbReference type="Proteomes" id="UP000253816">
    <property type="component" value="Unassembled WGS sequence"/>
</dbReference>
<evidence type="ECO:0000256" key="3">
    <source>
        <dbReference type="ARBA" id="ARBA00022801"/>
    </source>
</evidence>
<evidence type="ECO:0000256" key="9">
    <source>
        <dbReference type="ARBA" id="ARBA00048988"/>
    </source>
</evidence>
<comment type="catalytic activity">
    <reaction evidence="7">
        <text>Couples ATP hydrolysis with the unwinding of duplex DNA by translocating in the 3'-5' direction.</text>
        <dbReference type="EC" id="5.6.2.4"/>
    </reaction>
</comment>
<evidence type="ECO:0000256" key="8">
    <source>
        <dbReference type="ARBA" id="ARBA00034808"/>
    </source>
</evidence>
<dbReference type="GO" id="GO:0003677">
    <property type="term" value="F:DNA binding"/>
    <property type="evidence" value="ECO:0007669"/>
    <property type="project" value="InterPro"/>
</dbReference>
<dbReference type="GO" id="GO:0000725">
    <property type="term" value="P:recombinational repair"/>
    <property type="evidence" value="ECO:0007669"/>
    <property type="project" value="TreeGrafter"/>
</dbReference>
<dbReference type="SUPFAM" id="SSF52540">
    <property type="entry name" value="P-loop containing nucleoside triphosphate hydrolases"/>
    <property type="match status" value="1"/>
</dbReference>
<dbReference type="PANTHER" id="PTHR11070:SF64">
    <property type="entry name" value="ATP-DEPENDENT DNA HELICASE REP"/>
    <property type="match status" value="1"/>
</dbReference>
<dbReference type="EC" id="5.6.2.4" evidence="8"/>
<dbReference type="GO" id="GO:0005524">
    <property type="term" value="F:ATP binding"/>
    <property type="evidence" value="ECO:0007669"/>
    <property type="project" value="UniProtKB-UniRule"/>
</dbReference>
<keyword evidence="14" id="KW-1185">Reference proteome</keyword>
<dbReference type="GO" id="GO:0005829">
    <property type="term" value="C:cytosol"/>
    <property type="evidence" value="ECO:0007669"/>
    <property type="project" value="TreeGrafter"/>
</dbReference>
<dbReference type="InterPro" id="IPR014016">
    <property type="entry name" value="UvrD-like_ATP-bd"/>
</dbReference>
<evidence type="ECO:0000313" key="13">
    <source>
        <dbReference type="EMBL" id="RDB31598.1"/>
    </source>
</evidence>
<reference evidence="13 14" key="1">
    <citation type="submission" date="2018-07" db="EMBL/GenBank/DDBJ databases">
        <title>Comparative genomics of the Candidatus Parilichlamydiaceae reveals evidence of convergent evolution and genome reduction in the phylum Chlamydiae.</title>
        <authorList>
            <person name="Taylor-Brown A."/>
            <person name="Polkinghorne A."/>
        </authorList>
    </citation>
    <scope>NUCLEOTIDE SEQUENCE [LARGE SCALE GENOMIC DNA]</scope>
    <source>
        <strain evidence="13 14">Hat2</strain>
    </source>
</reference>
<dbReference type="InterPro" id="IPR014017">
    <property type="entry name" value="DNA_helicase_UvrD-like_C"/>
</dbReference>
<keyword evidence="6" id="KW-0413">Isomerase</keyword>
<evidence type="ECO:0000256" key="2">
    <source>
        <dbReference type="ARBA" id="ARBA00022741"/>
    </source>
</evidence>
<comment type="caution">
    <text evidence="13">The sequence shown here is derived from an EMBL/GenBank/DDBJ whole genome shotgun (WGS) entry which is preliminary data.</text>
</comment>
<evidence type="ECO:0000256" key="4">
    <source>
        <dbReference type="ARBA" id="ARBA00022806"/>
    </source>
</evidence>
<dbReference type="AlphaFoldDB" id="A0A369KCG0"/>
<evidence type="ECO:0000256" key="1">
    <source>
        <dbReference type="ARBA" id="ARBA00009922"/>
    </source>
</evidence>
<sequence length="672" mass="76523">MVTFPDLNPEQVQAVSSLDRKLLIIAGAGSGKTRVLLARILQLLSSGVPPEKILAVSFTSKAADQMRRRLSMMTSPQEAYHLSVSTYHSYCLSVLRRDIHHLGYTQDFSVSTEYTTFQLVQRLARDFGQEEQLSQEQSSSLAYEVIQARSMGNLDVEKWELIGVSEEAQAVFQRLHQAMRVYNITDFDGLIELTLLLWKKHPECLRNEQNRFAHVLIDEFQDTNVLQNHLVLSLGSGETHICIVGDDDQAIYEWRGASIKNILCFPADRVIKLEQNYRSKEPILLAANAVIACNEQRHGKELKSMQGPGQPLEVFHAPSGEEEAEAVVRRLIAMRETWNLQWKDFAILFRSNALAKSFEIALSRAVWEPNHLDLHKGCRRGIPFQVFGGDQSYEAVEEYDLCAYLSLFLNRKDHGSLLRAINKPARGISEHVLDAITSIQRKEGHDLFDLFCEGHPSGIWEGLSEEERRGIDCFVRLIEEGSQRILNEPLHQVLNWLVERTDYIGKIKESIKSDAACNKKEEIVRHFIHTAELFSQKSEGRSLPKTCLDFITKVSLDDSGKHLTRNRGDVVTLSTFHASKGLEFPICFLVGLEDKVVPHQRGVNEGRLEEERRLFYVALTRAMRYICLSMATSRKRGSSKITCEPSPFLYEIPKKLLRPTFWDAPLRYSGPL</sequence>
<dbReference type="Pfam" id="PF00580">
    <property type="entry name" value="UvrD-helicase"/>
    <property type="match status" value="1"/>
</dbReference>
<accession>A0A369KCG0</accession>
<dbReference type="PANTHER" id="PTHR11070">
    <property type="entry name" value="UVRD / RECB / PCRA DNA HELICASE FAMILY MEMBER"/>
    <property type="match status" value="1"/>
</dbReference>
<dbReference type="OrthoDB" id="9810135at2"/>
<dbReference type="PROSITE" id="PS51217">
    <property type="entry name" value="UVRD_HELICASE_CTER"/>
    <property type="match status" value="1"/>
</dbReference>
<comment type="catalytic activity">
    <reaction evidence="9">
        <text>ATP + H2O = ADP + phosphate + H(+)</text>
        <dbReference type="Rhea" id="RHEA:13065"/>
        <dbReference type="ChEBI" id="CHEBI:15377"/>
        <dbReference type="ChEBI" id="CHEBI:15378"/>
        <dbReference type="ChEBI" id="CHEBI:30616"/>
        <dbReference type="ChEBI" id="CHEBI:43474"/>
        <dbReference type="ChEBI" id="CHEBI:456216"/>
        <dbReference type="EC" id="5.6.2.4"/>
    </reaction>
</comment>
<keyword evidence="3 10" id="KW-0378">Hydrolase</keyword>
<dbReference type="InterPro" id="IPR027417">
    <property type="entry name" value="P-loop_NTPase"/>
</dbReference>
<dbReference type="PROSITE" id="PS51198">
    <property type="entry name" value="UVRD_HELICASE_ATP_BIND"/>
    <property type="match status" value="1"/>
</dbReference>
<comment type="similarity">
    <text evidence="1">Belongs to the helicase family. UvrD subfamily.</text>
</comment>
<dbReference type="Gene3D" id="1.10.486.10">
    <property type="entry name" value="PCRA, domain 4"/>
    <property type="match status" value="1"/>
</dbReference>
<dbReference type="RefSeq" id="WP_114544271.1">
    <property type="nucleotide sequence ID" value="NZ_QQBG01000011.1"/>
</dbReference>
<evidence type="ECO:0000313" key="14">
    <source>
        <dbReference type="Proteomes" id="UP000253816"/>
    </source>
</evidence>
<feature type="domain" description="UvrD-like helicase C-terminal" evidence="12">
    <location>
        <begin position="281"/>
        <end position="581"/>
    </location>
</feature>
<dbReference type="InterPro" id="IPR000212">
    <property type="entry name" value="DNA_helicase_UvrD/REP"/>
</dbReference>
<name>A0A369KCG0_9BACT</name>
<evidence type="ECO:0000256" key="6">
    <source>
        <dbReference type="ARBA" id="ARBA00023235"/>
    </source>
</evidence>
<gene>
    <name evidence="13" type="ORF">HAT2_00295</name>
</gene>